<sequence>MRSGFLASPGGALKPRQRGDSAQEVLPPAAAAAAAAARPPPTPEAAAAGLAQCLELLKGPSDERRFVGLLLVTKLLPAGDEPAVRAVHAAVGPTFLARLLLPLRLSSAPPADAEAASKQAATCALGLAVLAGFARLPDLAAAPDVLDKLPLLLGVVRAGGVGALLAARRAGAGAGAASEPAMDADADAATVQDALECAVAVARCGSQGAAVAAESDAVGAAVAALAAAPPTAPEQLSLALQLLAAVLADEQRRAELLQGDQATVLQHLLPALARVFALPAQQLGANIAGKQQEQRQQSEDVHLRLLAIQLESLHVLLLLLPLPHGSVLPEQRGRGGAPAWPAQLRQGLSLLLRGRISAVQRHSALQLAAAIADLAGPGWLLGREAGASSGSSSGSGSGSGGARSVPPGGSAEAFFQLLVEVTKVETSVLLHDALAPDVPVPLAAAAAPAAGEWHAPAPRRGAPGSDTGSECGDGNDAAGAELAADLAGSDGAAAADVEPLMKILASEEDRRQLEEQLGAQHREAAAQQGQQPQRGEHVRRVDGVPLPTDQRWEGPTEASGERAGRVLPSCFALLEACVEALAVDTQSAEAMEIDSGAAAPALSPGVAQRALFSLQEAAEVVLQFVEQTAGEEEEEEEEGSSGGTVGSLVRHALLVAALRVVARFCAEVPEAFGGRLRPLLPHLLPLRLSFGAAGGMGDVGADGEALLEPAEGTTFLLPLLLQVTARLDAGSATAAAQHERQLWLDALAEPEAAAQVADYARTCGAACVPTVTTAAGDAADDALFYACELLLNVFAGAGEGGGAAAAASEAAQRQRRRRRQLLRTGAAAPLLRALLQLPRMRPLVLPPDCSTGDVLASTRLLTTVAAVCGVVAAAAAEELAAGALWLELSAQQQQQQLASEGRPEARRPEGHRLRRSSLRSARARDAPAEPEAPPLPFLGPLSGRLMEELCSELLVGIHVLAQLLASGPLRDGELAAAQRALARDAELAAELARQLDVAAAAAATLLQHYAPFEALCQDAAWLAAPAGGSGGGGRDQAAPPGLQRFAQALAGVLHA</sequence>
<evidence type="ECO:0000313" key="3">
    <source>
        <dbReference type="Proteomes" id="UP000239649"/>
    </source>
</evidence>
<feature type="compositionally biased region" description="Basic and acidic residues" evidence="1">
    <location>
        <begin position="901"/>
        <end position="911"/>
    </location>
</feature>
<evidence type="ECO:0000313" key="2">
    <source>
        <dbReference type="EMBL" id="PSC70988.1"/>
    </source>
</evidence>
<feature type="region of interest" description="Disordered" evidence="1">
    <location>
        <begin position="451"/>
        <end position="477"/>
    </location>
</feature>
<comment type="caution">
    <text evidence="2">The sequence shown here is derived from an EMBL/GenBank/DDBJ whole genome shotgun (WGS) entry which is preliminary data.</text>
</comment>
<feature type="compositionally biased region" description="Basic and acidic residues" evidence="1">
    <location>
        <begin position="550"/>
        <end position="561"/>
    </location>
</feature>
<feature type="region of interest" description="Disordered" evidence="1">
    <location>
        <begin position="517"/>
        <end position="561"/>
    </location>
</feature>
<feature type="region of interest" description="Disordered" evidence="1">
    <location>
        <begin position="385"/>
        <end position="406"/>
    </location>
</feature>
<feature type="compositionally biased region" description="Low complexity" evidence="1">
    <location>
        <begin position="27"/>
        <end position="37"/>
    </location>
</feature>
<dbReference type="AlphaFoldDB" id="A0A2P6VA93"/>
<reference evidence="2 3" key="1">
    <citation type="journal article" date="2018" name="Plant J.">
        <title>Genome sequences of Chlorella sorokiniana UTEX 1602 and Micractinium conductrix SAG 241.80: implications to maltose excretion by a green alga.</title>
        <authorList>
            <person name="Arriola M.B."/>
            <person name="Velmurugan N."/>
            <person name="Zhang Y."/>
            <person name="Plunkett M.H."/>
            <person name="Hondzo H."/>
            <person name="Barney B.M."/>
        </authorList>
    </citation>
    <scope>NUCLEOTIDE SEQUENCE [LARGE SCALE GENOMIC DNA]</scope>
    <source>
        <strain evidence="2 3">SAG 241.80</strain>
    </source>
</reference>
<dbReference type="PANTHER" id="PTHR13109:SF7">
    <property type="entry name" value="NEUROCHONDRIN"/>
    <property type="match status" value="1"/>
</dbReference>
<dbReference type="EMBL" id="LHPF02000017">
    <property type="protein sequence ID" value="PSC70988.1"/>
    <property type="molecule type" value="Genomic_DNA"/>
</dbReference>
<accession>A0A2P6VA93</accession>
<keyword evidence="3" id="KW-1185">Reference proteome</keyword>
<name>A0A2P6VA93_9CHLO</name>
<gene>
    <name evidence="2" type="ORF">C2E20_5618</name>
</gene>
<dbReference type="Proteomes" id="UP000239649">
    <property type="component" value="Unassembled WGS sequence"/>
</dbReference>
<dbReference type="PANTHER" id="PTHR13109">
    <property type="entry name" value="NEUROCHONDRIN"/>
    <property type="match status" value="1"/>
</dbReference>
<feature type="region of interest" description="Disordered" evidence="1">
    <location>
        <begin position="1"/>
        <end position="44"/>
    </location>
</feature>
<dbReference type="Pfam" id="PF05536">
    <property type="entry name" value="Neurochondrin"/>
    <property type="match status" value="2"/>
</dbReference>
<dbReference type="OrthoDB" id="8962942at2759"/>
<dbReference type="InterPro" id="IPR008709">
    <property type="entry name" value="Neurochondrin"/>
</dbReference>
<protein>
    <submittedName>
        <fullName evidence="2">Neurochondrin isoform X1</fullName>
    </submittedName>
</protein>
<feature type="region of interest" description="Disordered" evidence="1">
    <location>
        <begin position="895"/>
        <end position="937"/>
    </location>
</feature>
<proteinExistence type="predicted"/>
<organism evidence="2 3">
    <name type="scientific">Micractinium conductrix</name>
    <dbReference type="NCBI Taxonomy" id="554055"/>
    <lineage>
        <taxon>Eukaryota</taxon>
        <taxon>Viridiplantae</taxon>
        <taxon>Chlorophyta</taxon>
        <taxon>core chlorophytes</taxon>
        <taxon>Trebouxiophyceae</taxon>
        <taxon>Chlorellales</taxon>
        <taxon>Chlorellaceae</taxon>
        <taxon>Chlorella clade</taxon>
        <taxon>Micractinium</taxon>
    </lineage>
</organism>
<evidence type="ECO:0000256" key="1">
    <source>
        <dbReference type="SAM" id="MobiDB-lite"/>
    </source>
</evidence>